<feature type="repeat" description="TPR" evidence="3">
    <location>
        <begin position="698"/>
        <end position="731"/>
    </location>
</feature>
<evidence type="ECO:0000256" key="1">
    <source>
        <dbReference type="ARBA" id="ARBA00022803"/>
    </source>
</evidence>
<evidence type="ECO:0000256" key="3">
    <source>
        <dbReference type="PROSITE-ProRule" id="PRU00339"/>
    </source>
</evidence>
<gene>
    <name evidence="5" type="ORF">BU16DRAFT_564184</name>
</gene>
<dbReference type="GO" id="GO:0005737">
    <property type="term" value="C:cytoplasm"/>
    <property type="evidence" value="ECO:0007669"/>
    <property type="project" value="TreeGrafter"/>
</dbReference>
<protein>
    <submittedName>
        <fullName evidence="5">TPR-like protein</fullName>
    </submittedName>
</protein>
<evidence type="ECO:0000256" key="2">
    <source>
        <dbReference type="ARBA" id="ARBA00038210"/>
    </source>
</evidence>
<dbReference type="GO" id="GO:0007091">
    <property type="term" value="P:metaphase/anaphase transition of mitotic cell cycle"/>
    <property type="evidence" value="ECO:0007669"/>
    <property type="project" value="TreeGrafter"/>
</dbReference>
<feature type="compositionally biased region" description="Basic and acidic residues" evidence="4">
    <location>
        <begin position="441"/>
        <end position="450"/>
    </location>
</feature>
<feature type="compositionally biased region" description="Low complexity" evidence="4">
    <location>
        <begin position="389"/>
        <end position="407"/>
    </location>
</feature>
<feature type="region of interest" description="Disordered" evidence="4">
    <location>
        <begin position="428"/>
        <end position="470"/>
    </location>
</feature>
<feature type="compositionally biased region" description="Basic and acidic residues" evidence="4">
    <location>
        <begin position="482"/>
        <end position="491"/>
    </location>
</feature>
<dbReference type="EMBL" id="MU004193">
    <property type="protein sequence ID" value="KAF2492878.1"/>
    <property type="molecule type" value="Genomic_DNA"/>
</dbReference>
<dbReference type="GO" id="GO:0005680">
    <property type="term" value="C:anaphase-promoting complex"/>
    <property type="evidence" value="ECO:0007669"/>
    <property type="project" value="TreeGrafter"/>
</dbReference>
<dbReference type="InterPro" id="IPR011990">
    <property type="entry name" value="TPR-like_helical_dom_sf"/>
</dbReference>
<dbReference type="PROSITE" id="PS50005">
    <property type="entry name" value="TPR"/>
    <property type="match status" value="4"/>
</dbReference>
<dbReference type="Gene3D" id="1.25.40.10">
    <property type="entry name" value="Tetratricopeptide repeat domain"/>
    <property type="match status" value="4"/>
</dbReference>
<dbReference type="Pfam" id="PF13432">
    <property type="entry name" value="TPR_16"/>
    <property type="match status" value="1"/>
</dbReference>
<feature type="region of interest" description="Disordered" evidence="4">
    <location>
        <begin position="338"/>
        <end position="411"/>
    </location>
</feature>
<dbReference type="GO" id="GO:0051301">
    <property type="term" value="P:cell division"/>
    <property type="evidence" value="ECO:0007669"/>
    <property type="project" value="TreeGrafter"/>
</dbReference>
<comment type="similarity">
    <text evidence="2">Belongs to the APC3/CDC27 family.</text>
</comment>
<feature type="region of interest" description="Disordered" evidence="4">
    <location>
        <begin position="482"/>
        <end position="516"/>
    </location>
</feature>
<dbReference type="OrthoDB" id="329563at2759"/>
<dbReference type="Pfam" id="PF12895">
    <property type="entry name" value="ANAPC3"/>
    <property type="match status" value="1"/>
</dbReference>
<dbReference type="SUPFAM" id="SSF48452">
    <property type="entry name" value="TPR-like"/>
    <property type="match status" value="1"/>
</dbReference>
<dbReference type="SUPFAM" id="SSF81901">
    <property type="entry name" value="HCP-like"/>
    <property type="match status" value="1"/>
</dbReference>
<dbReference type="Pfam" id="PF13181">
    <property type="entry name" value="TPR_8"/>
    <property type="match status" value="1"/>
</dbReference>
<dbReference type="PANTHER" id="PTHR12558:SF13">
    <property type="entry name" value="CELL DIVISION CYCLE PROTEIN 27 HOMOLOG"/>
    <property type="match status" value="1"/>
</dbReference>
<sequence>MPPSNTSIAAQLRQLIYYHLDNDLLDNALFLAGRLHGLEPRSPEAAHLLALCHLRLGRYKGAYDYARDKGLRGSHLGCAYVFAQACLGLERHADGIAALERARGLWGGRNHWNKHSETSRRHLPDAAAVNCLLGKLCRAQGDMKKAVDCYVEALKLNPFMWDAYLDLCDTGMCRVFHIDVQSLAPSVQQPDDLGAAVRPSNIFKMTPEMLAFLSHSATNGTGNGSPPQIPAHEPPPTRAQYVATPMGNDPFNPSIRTGTDIGLNLGGSNLLSKLNGNVVTNGNGNGSHYPDLETPTSNGQNYDDDVLMGDVGGGPVISIPANEPPQAPLRRQRTMQQFASDPGMEAPKMKSITTRHRLKPGSDDTGSRDATEIPRPVGQTNHKRTISGHSAMHSNQSSAQSNAALSLDPTAAPQRRSIRLFNQIKEIKPSSMRSGSSIAGRDIESKERRELRKAKATGTKGRTGSASTVGRVVSGNRKPVELTDHNMKDSRPASVNAGAFPPKMTSIPPPNDSTRERDQEALQWLLDLLSKLGTGYYHLSRYQCQSALAAFLSVPTPQRETPWVLAQIGKAHYERSAYVEAEEVFARIKKIAPSRMDDMEVYSNVLWQLKKETDLAYLSHELIEQDRLSPQAWCAIGNSFSLQRQHDEAIKCFKRSTQLDPRFAYAFTLQGHEHVANEEFDKALFAYRSAVGADARHYNGWYGLGQVYEKMGKYETAEKHYRAASQINPTNALLAVRIGAVLDRLRKTDLALLQYTHACDLDPRSNLARFRKAQALMKLHHPREALTELTILKDLAPDDANVHFMLGRLHKMLRDKQTAIRHFTIALNLDPKAAGLIKEAMEGLDEEGSEWSEGER</sequence>
<reference evidence="5" key="1">
    <citation type="journal article" date="2020" name="Stud. Mycol.">
        <title>101 Dothideomycetes genomes: a test case for predicting lifestyles and emergence of pathogens.</title>
        <authorList>
            <person name="Haridas S."/>
            <person name="Albert R."/>
            <person name="Binder M."/>
            <person name="Bloem J."/>
            <person name="Labutti K."/>
            <person name="Salamov A."/>
            <person name="Andreopoulos B."/>
            <person name="Baker S."/>
            <person name="Barry K."/>
            <person name="Bills G."/>
            <person name="Bluhm B."/>
            <person name="Cannon C."/>
            <person name="Castanera R."/>
            <person name="Culley D."/>
            <person name="Daum C."/>
            <person name="Ezra D."/>
            <person name="Gonzalez J."/>
            <person name="Henrissat B."/>
            <person name="Kuo A."/>
            <person name="Liang C."/>
            <person name="Lipzen A."/>
            <person name="Lutzoni F."/>
            <person name="Magnuson J."/>
            <person name="Mondo S."/>
            <person name="Nolan M."/>
            <person name="Ohm R."/>
            <person name="Pangilinan J."/>
            <person name="Park H.-J."/>
            <person name="Ramirez L."/>
            <person name="Alfaro M."/>
            <person name="Sun H."/>
            <person name="Tritt A."/>
            <person name="Yoshinaga Y."/>
            <person name="Zwiers L.-H."/>
            <person name="Turgeon B."/>
            <person name="Goodwin S."/>
            <person name="Spatafora J."/>
            <person name="Crous P."/>
            <person name="Grigoriev I."/>
        </authorList>
    </citation>
    <scope>NUCLEOTIDE SEQUENCE</scope>
    <source>
        <strain evidence="5">CBS 269.34</strain>
    </source>
</reference>
<dbReference type="Pfam" id="PF00515">
    <property type="entry name" value="TPR_1"/>
    <property type="match status" value="2"/>
</dbReference>
<keyword evidence="6" id="KW-1185">Reference proteome</keyword>
<evidence type="ECO:0000313" key="6">
    <source>
        <dbReference type="Proteomes" id="UP000799750"/>
    </source>
</evidence>
<feature type="repeat" description="TPR" evidence="3">
    <location>
        <begin position="800"/>
        <end position="833"/>
    </location>
</feature>
<organism evidence="5 6">
    <name type="scientific">Lophium mytilinum</name>
    <dbReference type="NCBI Taxonomy" id="390894"/>
    <lineage>
        <taxon>Eukaryota</taxon>
        <taxon>Fungi</taxon>
        <taxon>Dikarya</taxon>
        <taxon>Ascomycota</taxon>
        <taxon>Pezizomycotina</taxon>
        <taxon>Dothideomycetes</taxon>
        <taxon>Pleosporomycetidae</taxon>
        <taxon>Mytilinidiales</taxon>
        <taxon>Mytilinidiaceae</taxon>
        <taxon>Lophium</taxon>
    </lineage>
</organism>
<evidence type="ECO:0000313" key="5">
    <source>
        <dbReference type="EMBL" id="KAF2492878.1"/>
    </source>
</evidence>
<dbReference type="PROSITE" id="PS50293">
    <property type="entry name" value="TPR_REGION"/>
    <property type="match status" value="1"/>
</dbReference>
<dbReference type="SMART" id="SM00028">
    <property type="entry name" value="TPR"/>
    <property type="match status" value="8"/>
</dbReference>
<name>A0A6A6QK94_9PEZI</name>
<dbReference type="GO" id="GO:0016567">
    <property type="term" value="P:protein ubiquitination"/>
    <property type="evidence" value="ECO:0007669"/>
    <property type="project" value="TreeGrafter"/>
</dbReference>
<proteinExistence type="inferred from homology"/>
<accession>A0A6A6QK94</accession>
<feature type="repeat" description="TPR" evidence="3">
    <location>
        <begin position="127"/>
        <end position="160"/>
    </location>
</feature>
<feature type="repeat" description="TPR" evidence="3">
    <location>
        <begin position="630"/>
        <end position="663"/>
    </location>
</feature>
<dbReference type="GO" id="GO:0031145">
    <property type="term" value="P:anaphase-promoting complex-dependent catabolic process"/>
    <property type="evidence" value="ECO:0007669"/>
    <property type="project" value="TreeGrafter"/>
</dbReference>
<evidence type="ECO:0000256" key="4">
    <source>
        <dbReference type="SAM" id="MobiDB-lite"/>
    </source>
</evidence>
<dbReference type="Proteomes" id="UP000799750">
    <property type="component" value="Unassembled WGS sequence"/>
</dbReference>
<dbReference type="AlphaFoldDB" id="A0A6A6QK94"/>
<dbReference type="PANTHER" id="PTHR12558">
    <property type="entry name" value="CELL DIVISION CYCLE 16,23,27"/>
    <property type="match status" value="1"/>
</dbReference>
<dbReference type="InterPro" id="IPR019734">
    <property type="entry name" value="TPR_rpt"/>
</dbReference>
<keyword evidence="1 3" id="KW-0802">TPR repeat</keyword>
<feature type="compositionally biased region" description="Basic and acidic residues" evidence="4">
    <location>
        <begin position="360"/>
        <end position="372"/>
    </location>
</feature>